<dbReference type="OrthoDB" id="5335351at2759"/>
<organism evidence="2 3">
    <name type="scientific">Peltaster fructicola</name>
    <dbReference type="NCBI Taxonomy" id="286661"/>
    <lineage>
        <taxon>Eukaryota</taxon>
        <taxon>Fungi</taxon>
        <taxon>Dikarya</taxon>
        <taxon>Ascomycota</taxon>
        <taxon>Pezizomycotina</taxon>
        <taxon>Dothideomycetes</taxon>
        <taxon>Dothideomycetes incertae sedis</taxon>
        <taxon>Peltaster</taxon>
    </lineage>
</organism>
<evidence type="ECO:0000256" key="1">
    <source>
        <dbReference type="SAM" id="MobiDB-lite"/>
    </source>
</evidence>
<evidence type="ECO:0000313" key="2">
    <source>
        <dbReference type="EMBL" id="QIW95839.1"/>
    </source>
</evidence>
<evidence type="ECO:0000313" key="3">
    <source>
        <dbReference type="Proteomes" id="UP000503462"/>
    </source>
</evidence>
<sequence length="281" mass="31218">MASKTKVSDTEDSADHGFTTPATPTPSTVASTTIDGATTRSASRKHSREDVPTNKRSSSATVASASKAVTKPGNMGPPQTPARSSTKSRLPMSSTPKTHSPDPAAISKPSEKQNVDADQQLQEGSLSEPHHVAESPSALETHDNRMHEQDDREDSPPKTQIVQPVAARLEGGDLISDQDWPDPEVPIEDFDWEDLDQRHHERLQEFEVKEHEVFDELQRLNMMLSAWAGAGQAKESERATKRLRTRMSYVQQREVELSQRRQHYLHVVNAFQSALNLLEDT</sequence>
<feature type="compositionally biased region" description="Basic and acidic residues" evidence="1">
    <location>
        <begin position="140"/>
        <end position="156"/>
    </location>
</feature>
<feature type="compositionally biased region" description="Basic and acidic residues" evidence="1">
    <location>
        <begin position="1"/>
        <end position="15"/>
    </location>
</feature>
<dbReference type="EMBL" id="CP051139">
    <property type="protein sequence ID" value="QIW95839.1"/>
    <property type="molecule type" value="Genomic_DNA"/>
</dbReference>
<keyword evidence="3" id="KW-1185">Reference proteome</keyword>
<feature type="compositionally biased region" description="Low complexity" evidence="1">
    <location>
        <begin position="57"/>
        <end position="71"/>
    </location>
</feature>
<reference evidence="2 3" key="1">
    <citation type="journal article" date="2016" name="Sci. Rep.">
        <title>Peltaster fructicola genome reveals evolution from an invasive phytopathogen to an ectophytic parasite.</title>
        <authorList>
            <person name="Xu C."/>
            <person name="Chen H."/>
            <person name="Gleason M.L."/>
            <person name="Xu J.R."/>
            <person name="Liu H."/>
            <person name="Zhang R."/>
            <person name="Sun G."/>
        </authorList>
    </citation>
    <scope>NUCLEOTIDE SEQUENCE [LARGE SCALE GENOMIC DNA]</scope>
    <source>
        <strain evidence="2 3">LNHT1506</strain>
    </source>
</reference>
<feature type="compositionally biased region" description="Low complexity" evidence="1">
    <location>
        <begin position="19"/>
        <end position="33"/>
    </location>
</feature>
<name>A0A6H0XMW9_9PEZI</name>
<gene>
    <name evidence="2" type="ORF">AMS68_001357</name>
</gene>
<dbReference type="AlphaFoldDB" id="A0A6H0XMW9"/>
<accession>A0A6H0XMW9</accession>
<dbReference type="Proteomes" id="UP000503462">
    <property type="component" value="Chromosome 1"/>
</dbReference>
<feature type="compositionally biased region" description="Polar residues" evidence="1">
    <location>
        <begin position="116"/>
        <end position="125"/>
    </location>
</feature>
<proteinExistence type="predicted"/>
<feature type="compositionally biased region" description="Polar residues" evidence="1">
    <location>
        <begin position="81"/>
        <end position="98"/>
    </location>
</feature>
<feature type="region of interest" description="Disordered" evidence="1">
    <location>
        <begin position="1"/>
        <end position="159"/>
    </location>
</feature>
<protein>
    <submittedName>
        <fullName evidence="2">Uncharacterized protein</fullName>
    </submittedName>
</protein>